<evidence type="ECO:0000313" key="2">
    <source>
        <dbReference type="EMBL" id="CAG8774551.1"/>
    </source>
</evidence>
<feature type="compositionally biased region" description="Polar residues" evidence="1">
    <location>
        <begin position="71"/>
        <end position="100"/>
    </location>
</feature>
<keyword evidence="3" id="KW-1185">Reference proteome</keyword>
<proteinExistence type="predicted"/>
<reference evidence="2 3" key="1">
    <citation type="submission" date="2021-06" db="EMBL/GenBank/DDBJ databases">
        <authorList>
            <person name="Kallberg Y."/>
            <person name="Tangrot J."/>
            <person name="Rosling A."/>
        </authorList>
    </citation>
    <scope>NUCLEOTIDE SEQUENCE [LARGE SCALE GENOMIC DNA]</scope>
    <source>
        <strain evidence="2 3">120-4 pot B 10/14</strain>
    </source>
</reference>
<feature type="compositionally biased region" description="Polar residues" evidence="1">
    <location>
        <begin position="36"/>
        <end position="48"/>
    </location>
</feature>
<dbReference type="EMBL" id="CAJVQB010015430">
    <property type="protein sequence ID" value="CAG8774551.1"/>
    <property type="molecule type" value="Genomic_DNA"/>
</dbReference>
<evidence type="ECO:0000313" key="3">
    <source>
        <dbReference type="Proteomes" id="UP000789901"/>
    </source>
</evidence>
<feature type="region of interest" description="Disordered" evidence="1">
    <location>
        <begin position="1"/>
        <end position="100"/>
    </location>
</feature>
<dbReference type="Proteomes" id="UP000789901">
    <property type="component" value="Unassembled WGS sequence"/>
</dbReference>
<accession>A0ABN7VIA3</accession>
<sequence length="100" mass="11228">MKKIHNTRGKTEETLTKAHTATLEAADMEDDVSEGISGSSSMNPTFTDWSEIIECEEATENQQKELETNDLRPNTNRNTAPNIVENTGQKTSPQRTKMWS</sequence>
<gene>
    <name evidence="2" type="ORF">GMARGA_LOCUS18916</name>
</gene>
<comment type="caution">
    <text evidence="2">The sequence shown here is derived from an EMBL/GenBank/DDBJ whole genome shotgun (WGS) entry which is preliminary data.</text>
</comment>
<organism evidence="2 3">
    <name type="scientific">Gigaspora margarita</name>
    <dbReference type="NCBI Taxonomy" id="4874"/>
    <lineage>
        <taxon>Eukaryota</taxon>
        <taxon>Fungi</taxon>
        <taxon>Fungi incertae sedis</taxon>
        <taxon>Mucoromycota</taxon>
        <taxon>Glomeromycotina</taxon>
        <taxon>Glomeromycetes</taxon>
        <taxon>Diversisporales</taxon>
        <taxon>Gigasporaceae</taxon>
        <taxon>Gigaspora</taxon>
    </lineage>
</organism>
<evidence type="ECO:0000256" key="1">
    <source>
        <dbReference type="SAM" id="MobiDB-lite"/>
    </source>
</evidence>
<name>A0ABN7VIA3_GIGMA</name>
<protein>
    <submittedName>
        <fullName evidence="2">38625_t:CDS:1</fullName>
    </submittedName>
</protein>
<feature type="non-terminal residue" evidence="2">
    <location>
        <position position="100"/>
    </location>
</feature>